<comment type="caution">
    <text evidence="6">The sequence shown here is derived from an EMBL/GenBank/DDBJ whole genome shotgun (WGS) entry which is preliminary data.</text>
</comment>
<dbReference type="Gene3D" id="3.40.47.10">
    <property type="match status" value="2"/>
</dbReference>
<feature type="domain" description="Beta-ketoacyl-[acyl-carrier-protein] synthase III N-terminal" evidence="5">
    <location>
        <begin position="108"/>
        <end position="180"/>
    </location>
</feature>
<keyword evidence="7" id="KW-1185">Reference proteome</keyword>
<dbReference type="GO" id="GO:0004315">
    <property type="term" value="F:3-oxoacyl-[acyl-carrier-protein] synthase activity"/>
    <property type="evidence" value="ECO:0007669"/>
    <property type="project" value="InterPro"/>
</dbReference>
<evidence type="ECO:0000313" key="7">
    <source>
        <dbReference type="Proteomes" id="UP000252914"/>
    </source>
</evidence>
<dbReference type="PANTHER" id="PTHR34069:SF2">
    <property type="entry name" value="BETA-KETOACYL-[ACYL-CARRIER-PROTEIN] SYNTHASE III"/>
    <property type="match status" value="1"/>
</dbReference>
<name>A0A367F7E2_9ACTN</name>
<dbReference type="InterPro" id="IPR016039">
    <property type="entry name" value="Thiolase-like"/>
</dbReference>
<feature type="domain" description="Beta-ketoacyl-[acyl-carrier-protein] synthase III C-terminal" evidence="4">
    <location>
        <begin position="248"/>
        <end position="338"/>
    </location>
</feature>
<dbReference type="InterPro" id="IPR013747">
    <property type="entry name" value="ACP_syn_III_C"/>
</dbReference>
<evidence type="ECO:0000256" key="3">
    <source>
        <dbReference type="ARBA" id="ARBA00023315"/>
    </source>
</evidence>
<evidence type="ECO:0000259" key="4">
    <source>
        <dbReference type="Pfam" id="PF08541"/>
    </source>
</evidence>
<keyword evidence="2" id="KW-0808">Transferase</keyword>
<keyword evidence="3" id="KW-0012">Acyltransferase</keyword>
<evidence type="ECO:0000259" key="5">
    <source>
        <dbReference type="Pfam" id="PF08545"/>
    </source>
</evidence>
<dbReference type="Pfam" id="PF08545">
    <property type="entry name" value="ACP_syn_III"/>
    <property type="match status" value="1"/>
</dbReference>
<dbReference type="GO" id="GO:0006633">
    <property type="term" value="P:fatty acid biosynthetic process"/>
    <property type="evidence" value="ECO:0007669"/>
    <property type="project" value="InterPro"/>
</dbReference>
<dbReference type="PANTHER" id="PTHR34069">
    <property type="entry name" value="3-OXOACYL-[ACYL-CARRIER-PROTEIN] SYNTHASE 3"/>
    <property type="match status" value="1"/>
</dbReference>
<protein>
    <submittedName>
        <fullName evidence="6">3-oxoacyl-ACP synthase</fullName>
    </submittedName>
</protein>
<dbReference type="CDD" id="cd00827">
    <property type="entry name" value="init_cond_enzymes"/>
    <property type="match status" value="1"/>
</dbReference>
<dbReference type="AlphaFoldDB" id="A0A367F7E2"/>
<sequence length="347" mass="37425">MQTHDMFITGVGSYLPQTVTVEQAVEQGLYPPDAVEEHQLGGAAVAGDVSAPEMALMAAEEAVKRSGGSPEEIDLLLYADTWHQGPDGWQPQYYVQRHLLGDKALGLEIRQGCNGMFSAMELAAGHLRAVPERRRALLVASDNYGTPLMDRWRSGPGFIIGDAASALVLDKEHGFAQLLSVTSGIVSESEEVHRYGEELFPPGCTSGREVDFAARSAAFNRRALTEAGGTRVWPKVHQLIGDIVRQSLDEAGIGLDDVTRVAMMNHSREITEQRFLAVLGLPLSRSTWEFGRMVGHIGASDQIVSLDHLVATGGLGPGDHMLLFSVGPGITVSSAVVRVLHDAPWRA</sequence>
<gene>
    <name evidence="6" type="ORF">DTL70_08720</name>
</gene>
<organism evidence="6 7">
    <name type="scientific">Streptomyces diacarni</name>
    <dbReference type="NCBI Taxonomy" id="2800381"/>
    <lineage>
        <taxon>Bacteria</taxon>
        <taxon>Bacillati</taxon>
        <taxon>Actinomycetota</taxon>
        <taxon>Actinomycetes</taxon>
        <taxon>Kitasatosporales</taxon>
        <taxon>Streptomycetaceae</taxon>
        <taxon>Streptomyces</taxon>
    </lineage>
</organism>
<reference evidence="6 7" key="1">
    <citation type="submission" date="2018-06" db="EMBL/GenBank/DDBJ databases">
        <title>Streptomyces reniochalinae sp. nov. and Streptomyces diacarnus sp. nov. from marine sponges.</title>
        <authorList>
            <person name="Li L."/>
        </authorList>
    </citation>
    <scope>NUCLEOTIDE SEQUENCE [LARGE SCALE GENOMIC DNA]</scope>
    <source>
        <strain evidence="6 7">LHW51701</strain>
    </source>
</reference>
<dbReference type="EMBL" id="QOIN01000036">
    <property type="protein sequence ID" value="RCG25470.1"/>
    <property type="molecule type" value="Genomic_DNA"/>
</dbReference>
<accession>A0A367F7E2</accession>
<dbReference type="Pfam" id="PF08541">
    <property type="entry name" value="ACP_syn_III_C"/>
    <property type="match status" value="1"/>
</dbReference>
<dbReference type="InterPro" id="IPR013751">
    <property type="entry name" value="ACP_syn_III_N"/>
</dbReference>
<evidence type="ECO:0000256" key="2">
    <source>
        <dbReference type="ARBA" id="ARBA00022679"/>
    </source>
</evidence>
<dbReference type="Proteomes" id="UP000252914">
    <property type="component" value="Unassembled WGS sequence"/>
</dbReference>
<dbReference type="GO" id="GO:0044550">
    <property type="term" value="P:secondary metabolite biosynthetic process"/>
    <property type="evidence" value="ECO:0007669"/>
    <property type="project" value="TreeGrafter"/>
</dbReference>
<dbReference type="SUPFAM" id="SSF53901">
    <property type="entry name" value="Thiolase-like"/>
    <property type="match status" value="1"/>
</dbReference>
<proteinExistence type="predicted"/>
<keyword evidence="1" id="KW-0963">Cytoplasm</keyword>
<evidence type="ECO:0000313" key="6">
    <source>
        <dbReference type="EMBL" id="RCG25470.1"/>
    </source>
</evidence>
<evidence type="ECO:0000256" key="1">
    <source>
        <dbReference type="ARBA" id="ARBA00022490"/>
    </source>
</evidence>
<dbReference type="RefSeq" id="WP_114021300.1">
    <property type="nucleotide sequence ID" value="NZ_JBEYTF010000111.1"/>
</dbReference>